<evidence type="ECO:0000313" key="2">
    <source>
        <dbReference type="EMBL" id="KAK3052071.1"/>
    </source>
</evidence>
<evidence type="ECO:0000313" key="3">
    <source>
        <dbReference type="Proteomes" id="UP001271007"/>
    </source>
</evidence>
<gene>
    <name evidence="2" type="ORF">LTR09_006663</name>
</gene>
<dbReference type="AlphaFoldDB" id="A0AAJ0DDW9"/>
<dbReference type="Proteomes" id="UP001271007">
    <property type="component" value="Unassembled WGS sequence"/>
</dbReference>
<organism evidence="2 3">
    <name type="scientific">Extremus antarcticus</name>
    <dbReference type="NCBI Taxonomy" id="702011"/>
    <lineage>
        <taxon>Eukaryota</taxon>
        <taxon>Fungi</taxon>
        <taxon>Dikarya</taxon>
        <taxon>Ascomycota</taxon>
        <taxon>Pezizomycotina</taxon>
        <taxon>Dothideomycetes</taxon>
        <taxon>Dothideomycetidae</taxon>
        <taxon>Mycosphaerellales</taxon>
        <taxon>Extremaceae</taxon>
        <taxon>Extremus</taxon>
    </lineage>
</organism>
<keyword evidence="3" id="KW-1185">Reference proteome</keyword>
<name>A0AAJ0DDW9_9PEZI</name>
<protein>
    <submittedName>
        <fullName evidence="2">Uncharacterized protein</fullName>
    </submittedName>
</protein>
<dbReference type="EMBL" id="JAWDJX010000022">
    <property type="protein sequence ID" value="KAK3052071.1"/>
    <property type="molecule type" value="Genomic_DNA"/>
</dbReference>
<feature type="compositionally biased region" description="Basic and acidic residues" evidence="1">
    <location>
        <begin position="528"/>
        <end position="545"/>
    </location>
</feature>
<feature type="compositionally biased region" description="Polar residues" evidence="1">
    <location>
        <begin position="1"/>
        <end position="18"/>
    </location>
</feature>
<evidence type="ECO:0000256" key="1">
    <source>
        <dbReference type="SAM" id="MobiDB-lite"/>
    </source>
</evidence>
<sequence length="545" mass="58728">MTKRPSSALDQQPTTNGHPVSKSPRYEQPTQEPSHASLANDARSTGQLPSERPPPVNYRLPAPCVDVNLHQPTGGRPQGANYLAPGSNLHAGPGLSSLGGHGQTTNCALPLPNYTANVGHSSDGHPPAANYAVPLANGAANVSHNQGGRLPVDCALPTPNGPANVGYNPFARPPPLPIQHQVWLDAGYYTVHYNNVAQLVIDRFPMASACPPPSGSSQAYSTIEIQPPQPQGPPGQICIKIWHPEPLRPAGPSCLQPSIGYGAGPPPQAPISQPPTGYWLGPAQQAPYNAQAPNAYMPGQPTYPHYPHGSQVIVHPASNGAHTIPAPVIQPDVAPRLQPRDLSRFSAAAWHAINTDYCDSRGSKEYENAHLAIDDVESCIESIRDAAIEPGTPFETKRSAIETLRKIGKTICLSTDVIGSEVRKHFQGETGLEDALLAIIRPMELEEVKSIALTRDEKGQFLEKMKALTSSAKNFCILDGLEEVSAIMQSCVDGHVVGDGDEESEDDDENDEEDNEDVDGEEDDAESYETRRYWEKQNKSEKCYR</sequence>
<feature type="region of interest" description="Disordered" evidence="1">
    <location>
        <begin position="495"/>
        <end position="545"/>
    </location>
</feature>
<comment type="caution">
    <text evidence="2">The sequence shown here is derived from an EMBL/GenBank/DDBJ whole genome shotgun (WGS) entry which is preliminary data.</text>
</comment>
<feature type="compositionally biased region" description="Acidic residues" evidence="1">
    <location>
        <begin position="499"/>
        <end position="527"/>
    </location>
</feature>
<reference evidence="2" key="1">
    <citation type="submission" date="2023-04" db="EMBL/GenBank/DDBJ databases">
        <title>Black Yeasts Isolated from many extreme environments.</title>
        <authorList>
            <person name="Coleine C."/>
            <person name="Stajich J.E."/>
            <person name="Selbmann L."/>
        </authorList>
    </citation>
    <scope>NUCLEOTIDE SEQUENCE</scope>
    <source>
        <strain evidence="2">CCFEE 5312</strain>
    </source>
</reference>
<accession>A0AAJ0DDW9</accession>
<feature type="region of interest" description="Disordered" evidence="1">
    <location>
        <begin position="1"/>
        <end position="87"/>
    </location>
</feature>
<proteinExistence type="predicted"/>